<dbReference type="SUPFAM" id="SSF52540">
    <property type="entry name" value="P-loop containing nucleoside triphosphate hydrolases"/>
    <property type="match status" value="1"/>
</dbReference>
<dbReference type="InterPro" id="IPR051162">
    <property type="entry name" value="T4SS_component"/>
</dbReference>
<evidence type="ECO:0000313" key="4">
    <source>
        <dbReference type="Proteomes" id="UP000256269"/>
    </source>
</evidence>
<dbReference type="AlphaFoldDB" id="A0A3E0HPV3"/>
<protein>
    <submittedName>
        <fullName evidence="3">TraM-binding TraD/TraG-like protein</fullName>
    </submittedName>
</protein>
<reference evidence="3 4" key="1">
    <citation type="submission" date="2018-08" db="EMBL/GenBank/DDBJ databases">
        <title>Genomic Encyclopedia of Archaeal and Bacterial Type Strains, Phase II (KMG-II): from individual species to whole genera.</title>
        <authorList>
            <person name="Goeker M."/>
        </authorList>
    </citation>
    <scope>NUCLEOTIDE SEQUENCE [LARGE SCALE GENOMIC DNA]</scope>
    <source>
        <strain evidence="3 4">DSM 45791</strain>
    </source>
</reference>
<dbReference type="RefSeq" id="WP_170217557.1">
    <property type="nucleotide sequence ID" value="NZ_CP144375.1"/>
</dbReference>
<comment type="caution">
    <text evidence="3">The sequence shown here is derived from an EMBL/GenBank/DDBJ whole genome shotgun (WGS) entry which is preliminary data.</text>
</comment>
<dbReference type="PANTHER" id="PTHR30121:SF6">
    <property type="entry name" value="SLR6007 PROTEIN"/>
    <property type="match status" value="1"/>
</dbReference>
<proteinExistence type="predicted"/>
<dbReference type="EMBL" id="QUNO01000005">
    <property type="protein sequence ID" value="REH48276.1"/>
    <property type="molecule type" value="Genomic_DNA"/>
</dbReference>
<organism evidence="3 4">
    <name type="scientific">Kutzneria buriramensis</name>
    <dbReference type="NCBI Taxonomy" id="1045776"/>
    <lineage>
        <taxon>Bacteria</taxon>
        <taxon>Bacillati</taxon>
        <taxon>Actinomycetota</taxon>
        <taxon>Actinomycetes</taxon>
        <taxon>Pseudonocardiales</taxon>
        <taxon>Pseudonocardiaceae</taxon>
        <taxon>Kutzneria</taxon>
    </lineage>
</organism>
<feature type="region of interest" description="Disordered" evidence="1">
    <location>
        <begin position="1"/>
        <end position="52"/>
    </location>
</feature>
<dbReference type="CDD" id="cd01127">
    <property type="entry name" value="TrwB_TraG_TraD_VirD4"/>
    <property type="match status" value="1"/>
</dbReference>
<name>A0A3E0HPV3_9PSEU</name>
<evidence type="ECO:0000313" key="3">
    <source>
        <dbReference type="EMBL" id="REH48276.1"/>
    </source>
</evidence>
<dbReference type="Gene3D" id="3.40.50.300">
    <property type="entry name" value="P-loop containing nucleotide triphosphate hydrolases"/>
    <property type="match status" value="2"/>
</dbReference>
<evidence type="ECO:0000256" key="1">
    <source>
        <dbReference type="SAM" id="MobiDB-lite"/>
    </source>
</evidence>
<keyword evidence="4" id="KW-1185">Reference proteome</keyword>
<evidence type="ECO:0000259" key="2">
    <source>
        <dbReference type="Pfam" id="PF12696"/>
    </source>
</evidence>
<sequence length="538" mass="58227">MRQPDTSRSDTGPTHHADRTHAQQQPQQRGPRRLRLTPAEHPARRHPKPLGVTIDDRGEGIGLAVADARHHLHVQGVTGSGKSTWLANHVLDEAAAGRGVALLDCQGDLARNVLDRLPARCGDRLIILDPAETDAPAAWNVLAPAPGAATANAGREWAAENVVGVFRQLYHQWWGPRMDDVMRAVCLTLARRPGSTLADVIPILTRPQYRRDLLAHYGEPDGLDGFWDGFDQLSVGQRAQLCGPILSRLRGVLSRRFARDLLGAARSTINLTDVLDGGILIARLAKGEIGENTAQMVGSLLLAGLWSHAIRRSALPPDDRRDATIVVDECHNFLHLPIGVDDTLAEARGYRISLVLAHQHLAQLPAEVREAVNANARNKIFFTVSPDDAAKLVRHVTPYFTDTDLCRRGAFEVVARIVHHGHDAAPFTVASEPLPPAIPGRAEALRAAARARIGLPVADRTDAEKRQRLATAPGAPQVRPGTPNPADPAGPTVPTQPSDSPPQSLPHSVPRSLPRLGAGQPTGTPWPAKPQVDRDWED</sequence>
<feature type="region of interest" description="Disordered" evidence="1">
    <location>
        <begin position="457"/>
        <end position="538"/>
    </location>
</feature>
<dbReference type="InterPro" id="IPR027417">
    <property type="entry name" value="P-loop_NTPase"/>
</dbReference>
<feature type="domain" description="TraD/TraG TraM recognition site" evidence="2">
    <location>
        <begin position="324"/>
        <end position="391"/>
    </location>
</feature>
<dbReference type="Proteomes" id="UP000256269">
    <property type="component" value="Unassembled WGS sequence"/>
</dbReference>
<accession>A0A3E0HPV3</accession>
<gene>
    <name evidence="3" type="ORF">BCF44_105134</name>
</gene>
<feature type="compositionally biased region" description="Basic and acidic residues" evidence="1">
    <location>
        <begin position="1"/>
        <end position="21"/>
    </location>
</feature>
<dbReference type="PANTHER" id="PTHR30121">
    <property type="entry name" value="UNCHARACTERIZED PROTEIN YJGR-RELATED"/>
    <property type="match status" value="1"/>
</dbReference>
<dbReference type="InterPro" id="IPR032689">
    <property type="entry name" value="TraG-D_C"/>
</dbReference>
<dbReference type="Pfam" id="PF12696">
    <property type="entry name" value="TraG-D_C"/>
    <property type="match status" value="1"/>
</dbReference>